<proteinExistence type="predicted"/>
<reference evidence="3" key="2">
    <citation type="journal article" date="2021" name="Syst. Appl. Microbiol.">
        <title>Roseomonas hellenica sp. nov., isolated from roots of wild-growing Alkanna tinctoria.</title>
        <authorList>
            <person name="Rat A."/>
            <person name="Naranjo H.D."/>
            <person name="Lebbe L."/>
            <person name="Cnockaert M."/>
            <person name="Krigas N."/>
            <person name="Grigoriadou K."/>
            <person name="Maloupa E."/>
            <person name="Willems A."/>
        </authorList>
    </citation>
    <scope>NUCLEOTIDE SEQUENCE</scope>
    <source>
        <strain evidence="3">LMG 31231</strain>
    </source>
</reference>
<feature type="chain" id="PRO_5040939860" evidence="2">
    <location>
        <begin position="23"/>
        <end position="264"/>
    </location>
</feature>
<keyword evidence="4" id="KW-1185">Reference proteome</keyword>
<accession>A0A9X9X162</accession>
<reference evidence="3" key="1">
    <citation type="submission" date="2020-01" db="EMBL/GenBank/DDBJ databases">
        <authorList>
            <person name="Rat A."/>
        </authorList>
    </citation>
    <scope>NUCLEOTIDE SEQUENCE</scope>
    <source>
        <strain evidence="3">LMG 31231</strain>
    </source>
</reference>
<name>A0A9X9X162_9PROT</name>
<evidence type="ECO:0000313" key="3">
    <source>
        <dbReference type="EMBL" id="MBR0673141.1"/>
    </source>
</evidence>
<protein>
    <submittedName>
        <fullName evidence="3">Uncharacterized protein</fullName>
    </submittedName>
</protein>
<feature type="signal peptide" evidence="2">
    <location>
        <begin position="1"/>
        <end position="22"/>
    </location>
</feature>
<evidence type="ECO:0000256" key="1">
    <source>
        <dbReference type="SAM" id="MobiDB-lite"/>
    </source>
</evidence>
<sequence>MIHRRALLASPLLLLGPLAARAETTTAEPEAPDDLRPARLPTPRPVRLRPGAEPVTLESSSSGWGGGGERPGLALRFTGPGAPAEEFRFPSWYGNGRVFALRQSRGRDLVLAAFEGNTGTGTYQEIQAVIGQDDEGIARILALETLHYRLTGPCEGGTWLSIRATPLADGGGLRLDHFWRRQGENCPPRRGGPARSRAEWATTLAWTGRGPMRVPPPLRGAPRARRLVEESRAKVAHWLAEAPRRIVTLDDVEALGLMEAMEAA</sequence>
<evidence type="ECO:0000256" key="2">
    <source>
        <dbReference type="SAM" id="SignalP"/>
    </source>
</evidence>
<keyword evidence="2" id="KW-0732">Signal</keyword>
<dbReference type="Proteomes" id="UP001138751">
    <property type="component" value="Unassembled WGS sequence"/>
</dbReference>
<evidence type="ECO:0000313" key="4">
    <source>
        <dbReference type="Proteomes" id="UP001138751"/>
    </source>
</evidence>
<organism evidence="3 4">
    <name type="scientific">Neoroseomonas soli</name>
    <dbReference type="NCBI Taxonomy" id="1081025"/>
    <lineage>
        <taxon>Bacteria</taxon>
        <taxon>Pseudomonadati</taxon>
        <taxon>Pseudomonadota</taxon>
        <taxon>Alphaproteobacteria</taxon>
        <taxon>Acetobacterales</taxon>
        <taxon>Acetobacteraceae</taxon>
        <taxon>Neoroseomonas</taxon>
    </lineage>
</organism>
<gene>
    <name evidence="3" type="ORF">GXW76_18340</name>
</gene>
<feature type="region of interest" description="Disordered" evidence="1">
    <location>
        <begin position="23"/>
        <end position="70"/>
    </location>
</feature>
<comment type="caution">
    <text evidence="3">The sequence shown here is derived from an EMBL/GenBank/DDBJ whole genome shotgun (WGS) entry which is preliminary data.</text>
</comment>
<dbReference type="RefSeq" id="WP_211863553.1">
    <property type="nucleotide sequence ID" value="NZ_JAAEDM010000060.1"/>
</dbReference>
<dbReference type="AlphaFoldDB" id="A0A9X9X162"/>
<dbReference type="EMBL" id="JAAEDM010000060">
    <property type="protein sequence ID" value="MBR0673141.1"/>
    <property type="molecule type" value="Genomic_DNA"/>
</dbReference>